<gene>
    <name evidence="3" type="ORF">K1X11_012125</name>
</gene>
<evidence type="ECO:0000313" key="3">
    <source>
        <dbReference type="EMBL" id="WRQ85550.1"/>
    </source>
</evidence>
<keyword evidence="2" id="KW-0732">Signal</keyword>
<dbReference type="EMBL" id="CP139781">
    <property type="protein sequence ID" value="WRQ85550.1"/>
    <property type="molecule type" value="Genomic_DNA"/>
</dbReference>
<sequence length="211" mass="22077">MDSFQVAMKRSLLLALLWFGCGTFAGAEPAPAESIALGEQATLVSAHFGAIKIADGALVEFREATIMPHRIGFAYGWMLLVEGDAKGVRLEEELVLPGPALNWGAGEDRGTTAVSDNRASATQTVSLNPGSQGWTLTTVWSVVEGDPLGTYRSRLKLNGRTIAERKFVLAALPPGTGPIGMPPGTNTLILTGGKPPPEGGPDQEPSGSELP</sequence>
<evidence type="ECO:0000313" key="4">
    <source>
        <dbReference type="Proteomes" id="UP000738431"/>
    </source>
</evidence>
<organism evidence="3 4">
    <name type="scientific">Actomonas aquatica</name>
    <dbReference type="NCBI Taxonomy" id="2866162"/>
    <lineage>
        <taxon>Bacteria</taxon>
        <taxon>Pseudomonadati</taxon>
        <taxon>Verrucomicrobiota</taxon>
        <taxon>Opitutia</taxon>
        <taxon>Opitutales</taxon>
        <taxon>Opitutaceae</taxon>
        <taxon>Actomonas</taxon>
    </lineage>
</organism>
<feature type="region of interest" description="Disordered" evidence="1">
    <location>
        <begin position="178"/>
        <end position="211"/>
    </location>
</feature>
<protein>
    <submittedName>
        <fullName evidence="3">Uncharacterized protein</fullName>
    </submittedName>
</protein>
<name>A0ABZ1C2H2_9BACT</name>
<accession>A0ABZ1C2H2</accession>
<reference evidence="3 4" key="1">
    <citation type="submission" date="2021-08" db="EMBL/GenBank/DDBJ databases">
        <authorList>
            <person name="Zhang D."/>
            <person name="Zhang A."/>
            <person name="Wang L."/>
        </authorList>
    </citation>
    <scope>NUCLEOTIDE SEQUENCE [LARGE SCALE GENOMIC DNA]</scope>
    <source>
        <strain evidence="3 4">WL0086</strain>
    </source>
</reference>
<keyword evidence="4" id="KW-1185">Reference proteome</keyword>
<dbReference type="RefSeq" id="WP_324725965.1">
    <property type="nucleotide sequence ID" value="NZ_CP139781.1"/>
</dbReference>
<feature type="chain" id="PRO_5045308926" evidence="2">
    <location>
        <begin position="28"/>
        <end position="211"/>
    </location>
</feature>
<feature type="signal peptide" evidence="2">
    <location>
        <begin position="1"/>
        <end position="27"/>
    </location>
</feature>
<evidence type="ECO:0000256" key="2">
    <source>
        <dbReference type="SAM" id="SignalP"/>
    </source>
</evidence>
<reference evidence="3 4" key="2">
    <citation type="submission" date="2023-12" db="EMBL/GenBank/DDBJ databases">
        <title>Description of an unclassified Opitutus bacterium of Verrucomicrobiota.</title>
        <authorList>
            <person name="Zhang D.-F."/>
        </authorList>
    </citation>
    <scope>NUCLEOTIDE SEQUENCE [LARGE SCALE GENOMIC DNA]</scope>
    <source>
        <strain evidence="3 4">WL0086</strain>
    </source>
</reference>
<proteinExistence type="predicted"/>
<evidence type="ECO:0000256" key="1">
    <source>
        <dbReference type="SAM" id="MobiDB-lite"/>
    </source>
</evidence>
<dbReference type="Proteomes" id="UP000738431">
    <property type="component" value="Chromosome"/>
</dbReference>